<evidence type="ECO:0000313" key="3">
    <source>
        <dbReference type="Proteomes" id="UP000261210"/>
    </source>
</evidence>
<dbReference type="EMBL" id="QSQU01000021">
    <property type="protein sequence ID" value="RGK60597.1"/>
    <property type="molecule type" value="Genomic_DNA"/>
</dbReference>
<comment type="caution">
    <text evidence="2">The sequence shown here is derived from an EMBL/GenBank/DDBJ whole genome shotgun (WGS) entry which is preliminary data.</text>
</comment>
<proteinExistence type="predicted"/>
<keyword evidence="4" id="KW-1185">Reference proteome</keyword>
<evidence type="ECO:0000313" key="2">
    <source>
        <dbReference type="EMBL" id="RGK60597.1"/>
    </source>
</evidence>
<protein>
    <submittedName>
        <fullName evidence="2">Uncharacterized protein</fullName>
    </submittedName>
</protein>
<dbReference type="EMBL" id="WDES01000043">
    <property type="protein sequence ID" value="KAB6083267.1"/>
    <property type="molecule type" value="Genomic_DNA"/>
</dbReference>
<name>A0A3E4NC16_9BACE</name>
<accession>A0A3E4NC16</accession>
<organism evidence="2 3">
    <name type="scientific">Bacteroides xylanisolvens</name>
    <dbReference type="NCBI Taxonomy" id="371601"/>
    <lineage>
        <taxon>Bacteria</taxon>
        <taxon>Pseudomonadati</taxon>
        <taxon>Bacteroidota</taxon>
        <taxon>Bacteroidia</taxon>
        <taxon>Bacteroidales</taxon>
        <taxon>Bacteroidaceae</taxon>
        <taxon>Bacteroides</taxon>
    </lineage>
</organism>
<evidence type="ECO:0000313" key="1">
    <source>
        <dbReference type="EMBL" id="KAB6083267.1"/>
    </source>
</evidence>
<dbReference type="Proteomes" id="UP000435059">
    <property type="component" value="Unassembled WGS sequence"/>
</dbReference>
<dbReference type="AlphaFoldDB" id="A0A3E4NC16"/>
<gene>
    <name evidence="2" type="ORF">DXD03_14840</name>
    <name evidence="1" type="ORF">GA574_20495</name>
</gene>
<dbReference type="Proteomes" id="UP000261210">
    <property type="component" value="Unassembled WGS sequence"/>
</dbReference>
<sequence>MSTIYRNRTIRPSSRLETSVSYKINTEKVTTNDTLVITINHESENFHKEFSFSGEKVANRSSIHFRYINGEIIWSPVQPD</sequence>
<reference evidence="2 3" key="1">
    <citation type="submission" date="2018-08" db="EMBL/GenBank/DDBJ databases">
        <title>A genome reference for cultivated species of the human gut microbiota.</title>
        <authorList>
            <person name="Zou Y."/>
            <person name="Xue W."/>
            <person name="Luo G."/>
        </authorList>
    </citation>
    <scope>NUCLEOTIDE SEQUENCE [LARGE SCALE GENOMIC DNA]</scope>
    <source>
        <strain evidence="2 3">TF10-34</strain>
    </source>
</reference>
<dbReference type="RefSeq" id="WP_117611175.1">
    <property type="nucleotide sequence ID" value="NZ_CP103094.1"/>
</dbReference>
<reference evidence="1 4" key="2">
    <citation type="journal article" date="2019" name="Nat. Med.">
        <title>A library of human gut bacterial isolates paired with longitudinal multiomics data enables mechanistic microbiome research.</title>
        <authorList>
            <person name="Poyet M."/>
            <person name="Groussin M."/>
            <person name="Gibbons S.M."/>
            <person name="Avila-Pacheco J."/>
            <person name="Jiang X."/>
            <person name="Kearney S.M."/>
            <person name="Perrotta A.R."/>
            <person name="Berdy B."/>
            <person name="Zhao S."/>
            <person name="Lieberman T.D."/>
            <person name="Swanson P.K."/>
            <person name="Smith M."/>
            <person name="Roesemann S."/>
            <person name="Alexander J.E."/>
            <person name="Rich S.A."/>
            <person name="Livny J."/>
            <person name="Vlamakis H."/>
            <person name="Clish C."/>
            <person name="Bullock K."/>
            <person name="Deik A."/>
            <person name="Scott J."/>
            <person name="Pierce K.A."/>
            <person name="Xavier R.J."/>
            <person name="Alm E.J."/>
        </authorList>
    </citation>
    <scope>NUCLEOTIDE SEQUENCE [LARGE SCALE GENOMIC DNA]</scope>
    <source>
        <strain evidence="1 4">BIOML-A74</strain>
    </source>
</reference>
<evidence type="ECO:0000313" key="4">
    <source>
        <dbReference type="Proteomes" id="UP000435059"/>
    </source>
</evidence>